<proteinExistence type="predicted"/>
<organism evidence="1 2">
    <name type="scientific">Halobacillus shinanisalinarum</name>
    <dbReference type="NCBI Taxonomy" id="2932258"/>
    <lineage>
        <taxon>Bacteria</taxon>
        <taxon>Bacillati</taxon>
        <taxon>Bacillota</taxon>
        <taxon>Bacilli</taxon>
        <taxon>Bacillales</taxon>
        <taxon>Bacillaceae</taxon>
        <taxon>Halobacillus</taxon>
    </lineage>
</organism>
<dbReference type="RefSeq" id="WP_244751456.1">
    <property type="nucleotide sequence ID" value="NZ_CP095074.1"/>
</dbReference>
<protein>
    <submittedName>
        <fullName evidence="1">Uncharacterized protein</fullName>
    </submittedName>
</protein>
<dbReference type="EMBL" id="CP095074">
    <property type="protein sequence ID" value="UOQ91845.1"/>
    <property type="molecule type" value="Genomic_DNA"/>
</dbReference>
<evidence type="ECO:0000313" key="2">
    <source>
        <dbReference type="Proteomes" id="UP000831880"/>
    </source>
</evidence>
<dbReference type="Proteomes" id="UP000831880">
    <property type="component" value="Chromosome"/>
</dbReference>
<name>A0ABY4GVB7_9BACI</name>
<accession>A0ABY4GVB7</accession>
<keyword evidence="2" id="KW-1185">Reference proteome</keyword>
<sequence length="78" mass="9191">MRFLTDFDVQNCSEEEIRKSFVGRIDYVGEVKGGIVESLYFLSREEYVEELKESINIGRTIQYEDYKGYTSLEEIGYL</sequence>
<gene>
    <name evidence="1" type="ORF">MUO14_15115</name>
</gene>
<evidence type="ECO:0000313" key="1">
    <source>
        <dbReference type="EMBL" id="UOQ91845.1"/>
    </source>
</evidence>
<reference evidence="1 2" key="1">
    <citation type="submission" date="2022-04" db="EMBL/GenBank/DDBJ databases">
        <title>Halobacillus sp. isolated from saltern.</title>
        <authorList>
            <person name="Won M."/>
            <person name="Lee C.-M."/>
            <person name="Woen H.-Y."/>
            <person name="Kwon S.-W."/>
        </authorList>
    </citation>
    <scope>NUCLEOTIDE SEQUENCE [LARGE SCALE GENOMIC DNA]</scope>
    <source>
        <strain evidence="1 2">SSTM10-2</strain>
    </source>
</reference>